<feature type="non-terminal residue" evidence="1">
    <location>
        <position position="141"/>
    </location>
</feature>
<proteinExistence type="predicted"/>
<accession>X1B5F6</accession>
<gene>
    <name evidence="1" type="ORF">S01H4_35527</name>
</gene>
<comment type="caution">
    <text evidence="1">The sequence shown here is derived from an EMBL/GenBank/DDBJ whole genome shotgun (WGS) entry which is preliminary data.</text>
</comment>
<reference evidence="1" key="1">
    <citation type="journal article" date="2014" name="Front. Microbiol.">
        <title>High frequency of phylogenetically diverse reductive dehalogenase-homologous genes in deep subseafloor sedimentary metagenomes.</title>
        <authorList>
            <person name="Kawai M."/>
            <person name="Futagami T."/>
            <person name="Toyoda A."/>
            <person name="Takaki Y."/>
            <person name="Nishi S."/>
            <person name="Hori S."/>
            <person name="Arai W."/>
            <person name="Tsubouchi T."/>
            <person name="Morono Y."/>
            <person name="Uchiyama I."/>
            <person name="Ito T."/>
            <person name="Fujiyama A."/>
            <person name="Inagaki F."/>
            <person name="Takami H."/>
        </authorList>
    </citation>
    <scope>NUCLEOTIDE SEQUENCE</scope>
    <source>
        <strain evidence="1">Expedition CK06-06</strain>
    </source>
</reference>
<sequence>MYWDDVRDVRGDCHTVLTDILKKYGARIFQSAYIWFAQRPNAMWSSHTKRNYAAANPFSYLSNATDFLKYNVDDEDGEWLPQTEVSLLPRAGRAEITADPGKKGNVIKNSTFDDFTQTGGVMQYWTYNGAFTEADGYIDLG</sequence>
<organism evidence="1">
    <name type="scientific">marine sediment metagenome</name>
    <dbReference type="NCBI Taxonomy" id="412755"/>
    <lineage>
        <taxon>unclassified sequences</taxon>
        <taxon>metagenomes</taxon>
        <taxon>ecological metagenomes</taxon>
    </lineage>
</organism>
<name>X1B5F6_9ZZZZ</name>
<dbReference type="AlphaFoldDB" id="X1B5F6"/>
<evidence type="ECO:0000313" key="1">
    <source>
        <dbReference type="EMBL" id="GAG79413.1"/>
    </source>
</evidence>
<dbReference type="EMBL" id="BART01018901">
    <property type="protein sequence ID" value="GAG79413.1"/>
    <property type="molecule type" value="Genomic_DNA"/>
</dbReference>
<protein>
    <submittedName>
        <fullName evidence="1">Uncharacterized protein</fullName>
    </submittedName>
</protein>